<feature type="domain" description="C2H2-type" evidence="8">
    <location>
        <begin position="59"/>
        <end position="87"/>
    </location>
</feature>
<protein>
    <submittedName>
        <fullName evidence="9">Zinc finger protein 227-like</fullName>
    </submittedName>
</protein>
<dbReference type="GO" id="GO:0000981">
    <property type="term" value="F:DNA-binding transcription factor activity, RNA polymerase II-specific"/>
    <property type="evidence" value="ECO:0007669"/>
    <property type="project" value="TreeGrafter"/>
</dbReference>
<evidence type="ECO:0000256" key="4">
    <source>
        <dbReference type="ARBA" id="ARBA00022771"/>
    </source>
</evidence>
<feature type="domain" description="C2H2-type" evidence="8">
    <location>
        <begin position="88"/>
        <end position="115"/>
    </location>
</feature>
<organism evidence="9">
    <name type="scientific">Diabrotica virgifera virgifera</name>
    <name type="common">western corn rootworm</name>
    <dbReference type="NCBI Taxonomy" id="50390"/>
    <lineage>
        <taxon>Eukaryota</taxon>
        <taxon>Metazoa</taxon>
        <taxon>Ecdysozoa</taxon>
        <taxon>Arthropoda</taxon>
        <taxon>Hexapoda</taxon>
        <taxon>Insecta</taxon>
        <taxon>Pterygota</taxon>
        <taxon>Neoptera</taxon>
        <taxon>Endopterygota</taxon>
        <taxon>Coleoptera</taxon>
        <taxon>Polyphaga</taxon>
        <taxon>Cucujiformia</taxon>
        <taxon>Chrysomeloidea</taxon>
        <taxon>Chrysomelidae</taxon>
        <taxon>Galerucinae</taxon>
        <taxon>Diabroticina</taxon>
        <taxon>Diabroticites</taxon>
        <taxon>Diabrotica</taxon>
    </lineage>
</organism>
<comment type="subcellular location">
    <subcellularLocation>
        <location evidence="1">Nucleus</location>
    </subcellularLocation>
</comment>
<dbReference type="Pfam" id="PF00096">
    <property type="entry name" value="zf-C2H2"/>
    <property type="match status" value="2"/>
</dbReference>
<evidence type="ECO:0000313" key="9">
    <source>
        <dbReference type="RefSeq" id="XP_028154679.1"/>
    </source>
</evidence>
<dbReference type="PROSITE" id="PS00028">
    <property type="entry name" value="ZINC_FINGER_C2H2_1"/>
    <property type="match status" value="2"/>
</dbReference>
<keyword evidence="2" id="KW-0479">Metal-binding</keyword>
<dbReference type="FunFam" id="3.30.160.60:FF:001397">
    <property type="entry name" value="Datilografo, isoform A"/>
    <property type="match status" value="1"/>
</dbReference>
<proteinExistence type="predicted"/>
<dbReference type="Gene3D" id="3.30.160.60">
    <property type="entry name" value="Classic Zinc Finger"/>
    <property type="match status" value="3"/>
</dbReference>
<name>A0A6P7GZ35_DIAVI</name>
<keyword evidence="6" id="KW-0539">Nucleus</keyword>
<evidence type="ECO:0000256" key="1">
    <source>
        <dbReference type="ARBA" id="ARBA00004123"/>
    </source>
</evidence>
<keyword evidence="5" id="KW-0862">Zinc</keyword>
<dbReference type="InterPro" id="IPR013087">
    <property type="entry name" value="Znf_C2H2_type"/>
</dbReference>
<dbReference type="Pfam" id="PF13912">
    <property type="entry name" value="zf-C2H2_6"/>
    <property type="match status" value="1"/>
</dbReference>
<dbReference type="InParanoid" id="A0A6P7GZ35"/>
<evidence type="ECO:0000256" key="3">
    <source>
        <dbReference type="ARBA" id="ARBA00022737"/>
    </source>
</evidence>
<dbReference type="PANTHER" id="PTHR24394:SF29">
    <property type="entry name" value="MYONEURIN"/>
    <property type="match status" value="1"/>
</dbReference>
<keyword evidence="3" id="KW-0677">Repeat</keyword>
<evidence type="ECO:0000256" key="7">
    <source>
        <dbReference type="PROSITE-ProRule" id="PRU00042"/>
    </source>
</evidence>
<evidence type="ECO:0000256" key="5">
    <source>
        <dbReference type="ARBA" id="ARBA00022833"/>
    </source>
</evidence>
<dbReference type="SMART" id="SM00355">
    <property type="entry name" value="ZnF_C2H2"/>
    <property type="match status" value="2"/>
</dbReference>
<dbReference type="SUPFAM" id="SSF57667">
    <property type="entry name" value="beta-beta-alpha zinc fingers"/>
    <property type="match status" value="1"/>
</dbReference>
<dbReference type="PANTHER" id="PTHR24394">
    <property type="entry name" value="ZINC FINGER PROTEIN"/>
    <property type="match status" value="1"/>
</dbReference>
<reference evidence="9" key="1">
    <citation type="submission" date="2025-08" db="UniProtKB">
        <authorList>
            <consortium name="RefSeq"/>
        </authorList>
    </citation>
    <scope>IDENTIFICATION</scope>
    <source>
        <tissue evidence="9">Whole insect</tissue>
    </source>
</reference>
<dbReference type="AlphaFoldDB" id="A0A6P7GZ35"/>
<evidence type="ECO:0000256" key="2">
    <source>
        <dbReference type="ARBA" id="ARBA00022723"/>
    </source>
</evidence>
<dbReference type="PROSITE" id="PS50157">
    <property type="entry name" value="ZINC_FINGER_C2H2_2"/>
    <property type="match status" value="2"/>
</dbReference>
<dbReference type="GO" id="GO:0005634">
    <property type="term" value="C:nucleus"/>
    <property type="evidence" value="ECO:0007669"/>
    <property type="project" value="UniProtKB-SubCell"/>
</dbReference>
<dbReference type="GO" id="GO:0008270">
    <property type="term" value="F:zinc ion binding"/>
    <property type="evidence" value="ECO:0007669"/>
    <property type="project" value="UniProtKB-KW"/>
</dbReference>
<sequence length="128" mass="15007">MKLLELEVMKRIPEDSNNKKQQISVNSEETPLKNSIYAKDLPDKLNLEQHTIGWIGERHECETCFKQFNQARKLERHYLKVHLVERSHKCDICSKDFTTASTLKRHLIVHTGERSHKCDICSKEFTTA</sequence>
<keyword evidence="4 7" id="KW-0863">Zinc-finger</keyword>
<dbReference type="InterPro" id="IPR036236">
    <property type="entry name" value="Znf_C2H2_sf"/>
</dbReference>
<gene>
    <name evidence="9" type="primary">LOC114348281</name>
</gene>
<evidence type="ECO:0000259" key="8">
    <source>
        <dbReference type="PROSITE" id="PS50157"/>
    </source>
</evidence>
<dbReference type="RefSeq" id="XP_028154679.1">
    <property type="nucleotide sequence ID" value="XM_028298878.1"/>
</dbReference>
<feature type="non-terminal residue" evidence="9">
    <location>
        <position position="128"/>
    </location>
</feature>
<accession>A0A6P7GZ35</accession>
<evidence type="ECO:0000256" key="6">
    <source>
        <dbReference type="ARBA" id="ARBA00023242"/>
    </source>
</evidence>